<dbReference type="EMBL" id="JAHQCR010000022">
    <property type="protein sequence ID" value="MBU9720864.1"/>
    <property type="molecule type" value="Genomic_DNA"/>
</dbReference>
<proteinExistence type="predicted"/>
<organism evidence="1 2">
    <name type="scientific">Evansella alkalicola</name>
    <dbReference type="NCBI Taxonomy" id="745819"/>
    <lineage>
        <taxon>Bacteria</taxon>
        <taxon>Bacillati</taxon>
        <taxon>Bacillota</taxon>
        <taxon>Bacilli</taxon>
        <taxon>Bacillales</taxon>
        <taxon>Bacillaceae</taxon>
        <taxon>Evansella</taxon>
    </lineage>
</organism>
<gene>
    <name evidence="1" type="ORF">KS407_05305</name>
</gene>
<reference evidence="1 2" key="1">
    <citation type="submission" date="2021-06" db="EMBL/GenBank/DDBJ databases">
        <title>Bacillus sp. RD4P76, an endophyte from a halophyte.</title>
        <authorList>
            <person name="Sun J.-Q."/>
        </authorList>
    </citation>
    <scope>NUCLEOTIDE SEQUENCE [LARGE SCALE GENOMIC DNA]</scope>
    <source>
        <strain evidence="1 2">JCM 17098</strain>
    </source>
</reference>
<evidence type="ECO:0000313" key="2">
    <source>
        <dbReference type="Proteomes" id="UP000790580"/>
    </source>
</evidence>
<protein>
    <submittedName>
        <fullName evidence="1">Uncharacterized protein</fullName>
    </submittedName>
</protein>
<dbReference type="RefSeq" id="WP_216943315.1">
    <property type="nucleotide sequence ID" value="NZ_JAHQCR010000022.1"/>
</dbReference>
<accession>A0ABS6JQP5</accession>
<keyword evidence="2" id="KW-1185">Reference proteome</keyword>
<evidence type="ECO:0000313" key="1">
    <source>
        <dbReference type="EMBL" id="MBU9720864.1"/>
    </source>
</evidence>
<dbReference type="Proteomes" id="UP000790580">
    <property type="component" value="Unassembled WGS sequence"/>
</dbReference>
<name>A0ABS6JQP5_9BACI</name>
<sequence>MVNRAFLEEGEMLFFVEGIGIKQLVHMLRDLYEFWPKKQVGGLGEKQWKN</sequence>
<comment type="caution">
    <text evidence="1">The sequence shown here is derived from an EMBL/GenBank/DDBJ whole genome shotgun (WGS) entry which is preliminary data.</text>
</comment>